<dbReference type="Gene3D" id="1.10.3720.10">
    <property type="entry name" value="MetI-like"/>
    <property type="match status" value="1"/>
</dbReference>
<sequence length="302" mass="33817">MIQIASLLKGKLIDIWPLLPAAIYLFTSLVLVIVYLLKLAFTHRGVFPSLTPVQQVLQDPEFSDALINSLFFVLVGTPTELCIGILLALLIYTAPVLRSTLRSFFILPMAFPGLVIASLFFILFNSQGGMVNDLLMGRYDFFPAIIETDINWSGNRWFSLILSMMGKVWRDMPLSMLIILSGLNAVDVSIFDAAKTLGAGFRHRLLFIVIPLIFPAIKTVILLRSIEMWKEFIFPYVLSGRYYLLGTLVEHYYNGFSGQPEKGSVVALILLVCVILSLFTLLFLLQNIEKRLINRGSDASAA</sequence>
<comment type="caution">
    <text evidence="7">The sequence shown here is derived from an EMBL/GenBank/DDBJ whole genome shotgun (WGS) entry which is preliminary data.</text>
</comment>
<dbReference type="InterPro" id="IPR052730">
    <property type="entry name" value="Sugar_ABC_transporter"/>
</dbReference>
<comment type="subcellular location">
    <subcellularLocation>
        <location evidence="1 5">Cell membrane</location>
        <topology evidence="1 5">Multi-pass membrane protein</topology>
    </subcellularLocation>
</comment>
<dbReference type="PROSITE" id="PS50928">
    <property type="entry name" value="ABC_TM1"/>
    <property type="match status" value="1"/>
</dbReference>
<dbReference type="PANTHER" id="PTHR43759:SF1">
    <property type="entry name" value="GLUCOSE IMPORT SYSTEM PERMEASE PROTEIN GLCT"/>
    <property type="match status" value="1"/>
</dbReference>
<evidence type="ECO:0000256" key="3">
    <source>
        <dbReference type="ARBA" id="ARBA00022989"/>
    </source>
</evidence>
<keyword evidence="4 5" id="KW-0472">Membrane</keyword>
<name>U7D903_9BACT</name>
<evidence type="ECO:0000313" key="8">
    <source>
        <dbReference type="Proteomes" id="UP000017148"/>
    </source>
</evidence>
<dbReference type="RefSeq" id="WP_022636901.1">
    <property type="nucleotide sequence ID" value="NZ_ASJR01000011.1"/>
</dbReference>
<accession>U7D903</accession>
<dbReference type="InterPro" id="IPR000515">
    <property type="entry name" value="MetI-like"/>
</dbReference>
<dbReference type="CDD" id="cd06261">
    <property type="entry name" value="TM_PBP2"/>
    <property type="match status" value="1"/>
</dbReference>
<feature type="domain" description="ABC transmembrane type-1" evidence="6">
    <location>
        <begin position="66"/>
        <end position="283"/>
    </location>
</feature>
<evidence type="ECO:0000256" key="4">
    <source>
        <dbReference type="ARBA" id="ARBA00023136"/>
    </source>
</evidence>
<comment type="similarity">
    <text evidence="5">Belongs to the binding-protein-dependent transport system permease family.</text>
</comment>
<dbReference type="eggNOG" id="COG1175">
    <property type="taxonomic scope" value="Bacteria"/>
</dbReference>
<organism evidence="7 8">
    <name type="scientific">Chitinivibrio alkaliphilus ACht1</name>
    <dbReference type="NCBI Taxonomy" id="1313304"/>
    <lineage>
        <taxon>Bacteria</taxon>
        <taxon>Pseudomonadati</taxon>
        <taxon>Fibrobacterota</taxon>
        <taxon>Chitinivibrionia</taxon>
        <taxon>Chitinivibrionales</taxon>
        <taxon>Chitinivibrionaceae</taxon>
        <taxon>Chitinivibrio</taxon>
    </lineage>
</organism>
<dbReference type="STRING" id="1313304.CALK_1445"/>
<feature type="transmembrane region" description="Helical" evidence="5">
    <location>
        <begin position="70"/>
        <end position="92"/>
    </location>
</feature>
<evidence type="ECO:0000313" key="7">
    <source>
        <dbReference type="EMBL" id="ERP31582.1"/>
    </source>
</evidence>
<dbReference type="Proteomes" id="UP000017148">
    <property type="component" value="Unassembled WGS sequence"/>
</dbReference>
<dbReference type="OrthoDB" id="9761387at2"/>
<keyword evidence="3 5" id="KW-1133">Transmembrane helix</keyword>
<dbReference type="InterPro" id="IPR035906">
    <property type="entry name" value="MetI-like_sf"/>
</dbReference>
<keyword evidence="5" id="KW-0813">Transport</keyword>
<feature type="transmembrane region" description="Helical" evidence="5">
    <location>
        <begin position="12"/>
        <end position="37"/>
    </location>
</feature>
<dbReference type="AlphaFoldDB" id="U7D903"/>
<dbReference type="Pfam" id="PF00528">
    <property type="entry name" value="BPD_transp_1"/>
    <property type="match status" value="1"/>
</dbReference>
<reference evidence="7 8" key="1">
    <citation type="journal article" date="2013" name="Environ. Microbiol.">
        <title>Genome analysis of Chitinivibrio alkaliphilus gen. nov., sp. nov., a novel extremely haloalkaliphilic anaerobic chitinolytic bacterium from the candidate phylum Termite Group 3.</title>
        <authorList>
            <person name="Sorokin D.Y."/>
            <person name="Gumerov V.M."/>
            <person name="Rakitin A.L."/>
            <person name="Beletsky A.V."/>
            <person name="Damste J.S."/>
            <person name="Muyzer G."/>
            <person name="Mardanov A.V."/>
            <person name="Ravin N.V."/>
        </authorList>
    </citation>
    <scope>NUCLEOTIDE SEQUENCE [LARGE SCALE GENOMIC DNA]</scope>
    <source>
        <strain evidence="7 8">ACht1</strain>
    </source>
</reference>
<evidence type="ECO:0000256" key="5">
    <source>
        <dbReference type="RuleBase" id="RU363032"/>
    </source>
</evidence>
<dbReference type="GO" id="GO:0055085">
    <property type="term" value="P:transmembrane transport"/>
    <property type="evidence" value="ECO:0007669"/>
    <property type="project" value="InterPro"/>
</dbReference>
<dbReference type="EMBL" id="ASJR01000011">
    <property type="protein sequence ID" value="ERP31582.1"/>
    <property type="molecule type" value="Genomic_DNA"/>
</dbReference>
<feature type="transmembrane region" description="Helical" evidence="5">
    <location>
        <begin position="205"/>
        <end position="226"/>
    </location>
</feature>
<dbReference type="GO" id="GO:0005886">
    <property type="term" value="C:plasma membrane"/>
    <property type="evidence" value="ECO:0007669"/>
    <property type="project" value="UniProtKB-SubCell"/>
</dbReference>
<evidence type="ECO:0000259" key="6">
    <source>
        <dbReference type="PROSITE" id="PS50928"/>
    </source>
</evidence>
<feature type="transmembrane region" description="Helical" evidence="5">
    <location>
        <begin position="104"/>
        <end position="124"/>
    </location>
</feature>
<gene>
    <name evidence="7" type="ORF">CALK_1445</name>
</gene>
<evidence type="ECO:0000256" key="2">
    <source>
        <dbReference type="ARBA" id="ARBA00022692"/>
    </source>
</evidence>
<evidence type="ECO:0000256" key="1">
    <source>
        <dbReference type="ARBA" id="ARBA00004651"/>
    </source>
</evidence>
<proteinExistence type="inferred from homology"/>
<keyword evidence="2 5" id="KW-0812">Transmembrane</keyword>
<keyword evidence="8" id="KW-1185">Reference proteome</keyword>
<dbReference type="SUPFAM" id="SSF161098">
    <property type="entry name" value="MetI-like"/>
    <property type="match status" value="1"/>
</dbReference>
<dbReference type="PANTHER" id="PTHR43759">
    <property type="entry name" value="TREHALOSE TRANSPORT SYSTEM PERMEASE PROTEIN SUGA"/>
    <property type="match status" value="1"/>
</dbReference>
<protein>
    <submittedName>
        <fullName evidence="7">ABC-type transport system, permease component</fullName>
    </submittedName>
</protein>
<feature type="transmembrane region" description="Helical" evidence="5">
    <location>
        <begin position="265"/>
        <end position="285"/>
    </location>
</feature>